<dbReference type="Gene3D" id="1.10.10.10">
    <property type="entry name" value="Winged helix-like DNA-binding domain superfamily/Winged helix DNA-binding domain"/>
    <property type="match status" value="1"/>
</dbReference>
<name>A0A7K0CBR3_9ACTN</name>
<keyword evidence="3" id="KW-1185">Reference proteome</keyword>
<protein>
    <submittedName>
        <fullName evidence="2">Transcriptional regulator SlyA</fullName>
    </submittedName>
</protein>
<sequence>MASLPVLNQPPHQSGALLDHLARRVRTRSETVLAPLGLRTRHLVTLTVLRDHGSSTQQALAATLGIDSTNLVGLLNDLEADHLIERRRSPQDRRRHVVDLTDAGVKKLAKAEFALAAVEDEVLAALTFEQREQLYSLLQQATAATDVVACAGSEDEPMPPPMRS</sequence>
<reference evidence="2 3" key="1">
    <citation type="submission" date="2019-10" db="EMBL/GenBank/DDBJ databases">
        <title>Streptomyces smaragdinus sp. nov. and Streptomyces fabii sp. nov., isolated from the gut of fungus growing-termite Macrotermes natalensis.</title>
        <authorList>
            <person name="Schwitalla J."/>
            <person name="Benndorf R."/>
            <person name="Martin K."/>
            <person name="De Beer W."/>
            <person name="Kaster A.-K."/>
            <person name="Vollmers J."/>
            <person name="Poulsen M."/>
            <person name="Beemelmanns C."/>
        </authorList>
    </citation>
    <scope>NUCLEOTIDE SEQUENCE [LARGE SCALE GENOMIC DNA]</scope>
    <source>
        <strain evidence="2 3">RB5</strain>
    </source>
</reference>
<dbReference type="InterPro" id="IPR036390">
    <property type="entry name" value="WH_DNA-bd_sf"/>
</dbReference>
<dbReference type="InterPro" id="IPR000835">
    <property type="entry name" value="HTH_MarR-typ"/>
</dbReference>
<accession>A0A7K0CBR3</accession>
<comment type="caution">
    <text evidence="2">The sequence shown here is derived from an EMBL/GenBank/DDBJ whole genome shotgun (WGS) entry which is preliminary data.</text>
</comment>
<evidence type="ECO:0000313" key="3">
    <source>
        <dbReference type="Proteomes" id="UP000466345"/>
    </source>
</evidence>
<dbReference type="PROSITE" id="PS50995">
    <property type="entry name" value="HTH_MARR_2"/>
    <property type="match status" value="1"/>
</dbReference>
<organism evidence="2 3">
    <name type="scientific">Streptomyces smaragdinus</name>
    <dbReference type="NCBI Taxonomy" id="2585196"/>
    <lineage>
        <taxon>Bacteria</taxon>
        <taxon>Bacillati</taxon>
        <taxon>Actinomycetota</taxon>
        <taxon>Actinomycetes</taxon>
        <taxon>Kitasatosporales</taxon>
        <taxon>Streptomycetaceae</taxon>
        <taxon>Streptomyces</taxon>
    </lineage>
</organism>
<dbReference type="PRINTS" id="PR00598">
    <property type="entry name" value="HTHMARR"/>
</dbReference>
<dbReference type="AlphaFoldDB" id="A0A7K0CBR3"/>
<proteinExistence type="predicted"/>
<feature type="domain" description="HTH marR-type" evidence="1">
    <location>
        <begin position="11"/>
        <end position="143"/>
    </location>
</feature>
<dbReference type="SMART" id="SM00347">
    <property type="entry name" value="HTH_MARR"/>
    <property type="match status" value="1"/>
</dbReference>
<dbReference type="EMBL" id="WEGJ01000002">
    <property type="protein sequence ID" value="MQY10833.1"/>
    <property type="molecule type" value="Genomic_DNA"/>
</dbReference>
<gene>
    <name evidence="2" type="primary">slyA_1</name>
    <name evidence="2" type="ORF">SRB5_09460</name>
</gene>
<evidence type="ECO:0000259" key="1">
    <source>
        <dbReference type="PROSITE" id="PS50995"/>
    </source>
</evidence>
<dbReference type="InterPro" id="IPR036388">
    <property type="entry name" value="WH-like_DNA-bd_sf"/>
</dbReference>
<dbReference type="RefSeq" id="WP_153450154.1">
    <property type="nucleotide sequence ID" value="NZ_WEGJ01000002.1"/>
</dbReference>
<dbReference type="Pfam" id="PF01047">
    <property type="entry name" value="MarR"/>
    <property type="match status" value="1"/>
</dbReference>
<dbReference type="InterPro" id="IPR039422">
    <property type="entry name" value="MarR/SlyA-like"/>
</dbReference>
<dbReference type="GO" id="GO:0003700">
    <property type="term" value="F:DNA-binding transcription factor activity"/>
    <property type="evidence" value="ECO:0007669"/>
    <property type="project" value="InterPro"/>
</dbReference>
<dbReference type="PANTHER" id="PTHR33164:SF43">
    <property type="entry name" value="HTH-TYPE TRANSCRIPTIONAL REPRESSOR YETL"/>
    <property type="match status" value="1"/>
</dbReference>
<dbReference type="PANTHER" id="PTHR33164">
    <property type="entry name" value="TRANSCRIPTIONAL REGULATOR, MARR FAMILY"/>
    <property type="match status" value="1"/>
</dbReference>
<dbReference type="Proteomes" id="UP000466345">
    <property type="component" value="Unassembled WGS sequence"/>
</dbReference>
<evidence type="ECO:0000313" key="2">
    <source>
        <dbReference type="EMBL" id="MQY10833.1"/>
    </source>
</evidence>
<dbReference type="SUPFAM" id="SSF46785">
    <property type="entry name" value="Winged helix' DNA-binding domain"/>
    <property type="match status" value="1"/>
</dbReference>
<dbReference type="OrthoDB" id="4463574at2"/>
<dbReference type="GO" id="GO:0006950">
    <property type="term" value="P:response to stress"/>
    <property type="evidence" value="ECO:0007669"/>
    <property type="project" value="TreeGrafter"/>
</dbReference>